<accession>A0ABW9JBR7</accession>
<dbReference type="InterPro" id="IPR013022">
    <property type="entry name" value="Xyl_isomerase-like_TIM-brl"/>
</dbReference>
<dbReference type="InterPro" id="IPR036237">
    <property type="entry name" value="Xyl_isomerase-like_sf"/>
</dbReference>
<dbReference type="SUPFAM" id="SSF51658">
    <property type="entry name" value="Xylose isomerase-like"/>
    <property type="match status" value="1"/>
</dbReference>
<dbReference type="EMBL" id="SSHJ02000007">
    <property type="protein sequence ID" value="MFN0256707.1"/>
    <property type="molecule type" value="Genomic_DNA"/>
</dbReference>
<dbReference type="Proteomes" id="UP001517247">
    <property type="component" value="Unassembled WGS sequence"/>
</dbReference>
<proteinExistence type="predicted"/>
<gene>
    <name evidence="4" type="ORF">E6A44_014050</name>
</gene>
<protein>
    <submittedName>
        <fullName evidence="4">Sugar phosphate isomerase/epimerase family protein</fullName>
    </submittedName>
</protein>
<evidence type="ECO:0000256" key="2">
    <source>
        <dbReference type="SAM" id="SignalP"/>
    </source>
</evidence>
<reference evidence="4 5" key="1">
    <citation type="submission" date="2024-12" db="EMBL/GenBank/DDBJ databases">
        <authorList>
            <person name="Hu S."/>
        </authorList>
    </citation>
    <scope>NUCLEOTIDE SEQUENCE [LARGE SCALE GENOMIC DNA]</scope>
    <source>
        <strain evidence="4 5">THG-T11</strain>
    </source>
</reference>
<dbReference type="PANTHER" id="PTHR12110">
    <property type="entry name" value="HYDROXYPYRUVATE ISOMERASE"/>
    <property type="match status" value="1"/>
</dbReference>
<keyword evidence="4" id="KW-0413">Isomerase</keyword>
<evidence type="ECO:0000256" key="1">
    <source>
        <dbReference type="SAM" id="Coils"/>
    </source>
</evidence>
<sequence length="309" mass="35359">MYKFLKNAYPFVLGSLFAFSSTQLHAQKKHQIGFSIGLNALNKQKLQQISDAGIDCIETGITAYINKDSLTFTLPDDQMMKKMRAVRQAANETGVEIWSIHMPYGKEIDISFVEEERREKVIAFHRQVLKYVSVLRPKVILFHPSYYLGLNERELRIQQLVKSVKELNAMVKEIKAIMVVENMLGPALLVSKGNQERPLLRTVEESMAIFKMFPADVFAAVDLNHIAKPEQLLLALGDKVKALHVADGDGKAERHYFPCDGKGQNDWQAIFMALEIIKYKGPFLYESTTKNLEGYRKCYEQLKKIEEPR</sequence>
<keyword evidence="5" id="KW-1185">Reference proteome</keyword>
<feature type="domain" description="Xylose isomerase-like TIM barrel" evidence="3">
    <location>
        <begin position="47"/>
        <end position="296"/>
    </location>
</feature>
<name>A0ABW9JBR7_9SPHI</name>
<evidence type="ECO:0000259" key="3">
    <source>
        <dbReference type="Pfam" id="PF01261"/>
    </source>
</evidence>
<feature type="chain" id="PRO_5046638710" evidence="2">
    <location>
        <begin position="27"/>
        <end position="309"/>
    </location>
</feature>
<dbReference type="Pfam" id="PF01261">
    <property type="entry name" value="AP_endonuc_2"/>
    <property type="match status" value="1"/>
</dbReference>
<dbReference type="InterPro" id="IPR050312">
    <property type="entry name" value="IolE/XylAMocC-like"/>
</dbReference>
<dbReference type="GO" id="GO:0016853">
    <property type="term" value="F:isomerase activity"/>
    <property type="evidence" value="ECO:0007669"/>
    <property type="project" value="UniProtKB-KW"/>
</dbReference>
<evidence type="ECO:0000313" key="5">
    <source>
        <dbReference type="Proteomes" id="UP001517247"/>
    </source>
</evidence>
<comment type="caution">
    <text evidence="4">The sequence shown here is derived from an EMBL/GenBank/DDBJ whole genome shotgun (WGS) entry which is preliminary data.</text>
</comment>
<dbReference type="RefSeq" id="WP_138723794.1">
    <property type="nucleotide sequence ID" value="NZ_SSHJ02000007.1"/>
</dbReference>
<organism evidence="4 5">
    <name type="scientific">Pedobacter ureilyticus</name>
    <dbReference type="NCBI Taxonomy" id="1393051"/>
    <lineage>
        <taxon>Bacteria</taxon>
        <taxon>Pseudomonadati</taxon>
        <taxon>Bacteroidota</taxon>
        <taxon>Sphingobacteriia</taxon>
        <taxon>Sphingobacteriales</taxon>
        <taxon>Sphingobacteriaceae</taxon>
        <taxon>Pedobacter</taxon>
    </lineage>
</organism>
<feature type="coiled-coil region" evidence="1">
    <location>
        <begin position="150"/>
        <end position="177"/>
    </location>
</feature>
<feature type="signal peptide" evidence="2">
    <location>
        <begin position="1"/>
        <end position="26"/>
    </location>
</feature>
<keyword evidence="1" id="KW-0175">Coiled coil</keyword>
<keyword evidence="2" id="KW-0732">Signal</keyword>
<dbReference type="PANTHER" id="PTHR12110:SF53">
    <property type="entry name" value="BLR5974 PROTEIN"/>
    <property type="match status" value="1"/>
</dbReference>
<evidence type="ECO:0000313" key="4">
    <source>
        <dbReference type="EMBL" id="MFN0256707.1"/>
    </source>
</evidence>
<dbReference type="Gene3D" id="3.20.20.150">
    <property type="entry name" value="Divalent-metal-dependent TIM barrel enzymes"/>
    <property type="match status" value="1"/>
</dbReference>